<dbReference type="KEGG" id="vg:26517994"/>
<evidence type="ECO:0000313" key="3">
    <source>
        <dbReference type="Proteomes" id="UP000203368"/>
    </source>
</evidence>
<accession>A0A0K2CLG3</accession>
<name>A0A0K2CLG3_9CAUD</name>
<dbReference type="GeneID" id="26517994"/>
<proteinExistence type="predicted"/>
<dbReference type="InterPro" id="IPR057999">
    <property type="entry name" value="Gp49"/>
</dbReference>
<dbReference type="RefSeq" id="YP_009189692.1">
    <property type="nucleotide sequence ID" value="NC_028677.1"/>
</dbReference>
<dbReference type="OrthoDB" id="14029at10239"/>
<reference evidence="2 3" key="1">
    <citation type="submission" date="2015-08" db="EMBL/GenBank/DDBJ databases">
        <authorList>
            <person name="Adesuyi A.O."/>
            <person name="Belay S."/>
            <person name="Corso A.D."/>
            <person name="Debo C.J."/>
            <person name="Downie J."/>
            <person name="Durmaz C."/>
            <person name="Espinoza J.R."/>
            <person name="Gilliam M.L."/>
            <person name="Gooden M.C."/>
            <person name="Hervey R.L."/>
            <person name="Ilanchezhian M."/>
            <person name="Kamara A."/>
            <person name="Lanao D.A."/>
            <person name="Malapati S.H."/>
            <person name="Moondra S."/>
            <person name="Mattei A.M."/>
            <person name="May C.J."/>
            <person name="Modlin S.E."/>
            <person name="Sadik I."/>
            <person name="Saulenas K.M."/>
            <person name="Allen E.A."/>
            <person name="Whitaker A.L."/>
            <person name="Awate O.A."/>
            <person name="Gray V.C."/>
            <person name="Buchser W.J."/>
            <person name="Saha M.S."/>
            <person name="Delesalle V.A."/>
            <person name="Bradley K.W."/>
            <person name="Asai D.J."/>
            <person name="Bowman C.A."/>
            <person name="Russell D.A."/>
            <person name="Pope W.H."/>
            <person name="Jacobs-Sera D."/>
            <person name="Hendrix R.W."/>
            <person name="Hatfull G.F."/>
        </authorList>
    </citation>
    <scope>NUCLEOTIDE SEQUENCE [LARGE SCALE GENOMIC DNA]</scope>
</reference>
<dbReference type="Proteomes" id="UP000203368">
    <property type="component" value="Segment"/>
</dbReference>
<feature type="region of interest" description="Disordered" evidence="1">
    <location>
        <begin position="1"/>
        <end position="35"/>
    </location>
</feature>
<feature type="region of interest" description="Disordered" evidence="1">
    <location>
        <begin position="98"/>
        <end position="147"/>
    </location>
</feature>
<feature type="compositionally biased region" description="Gly residues" evidence="1">
    <location>
        <begin position="107"/>
        <end position="118"/>
    </location>
</feature>
<evidence type="ECO:0000256" key="1">
    <source>
        <dbReference type="SAM" id="MobiDB-lite"/>
    </source>
</evidence>
<protein>
    <submittedName>
        <fullName evidence="2">Uncharacterized protein</fullName>
    </submittedName>
</protein>
<evidence type="ECO:0000313" key="2">
    <source>
        <dbReference type="EMBL" id="ALA06486.1"/>
    </source>
</evidence>
<organism evidence="2 3">
    <name type="scientific">Rhodococcus phage CosmicSans</name>
    <dbReference type="NCBI Taxonomy" id="1701851"/>
    <lineage>
        <taxon>Viruses</taxon>
        <taxon>Duplodnaviria</taxon>
        <taxon>Heunggongvirae</taxon>
        <taxon>Uroviricota</taxon>
        <taxon>Caudoviricetes</taxon>
        <taxon>Rerduovirus</taxon>
        <taxon>Rerduovirus RER2</taxon>
    </lineage>
</organism>
<feature type="compositionally biased region" description="Acidic residues" evidence="1">
    <location>
        <begin position="1"/>
        <end position="15"/>
    </location>
</feature>
<sequence>MADDPFADAPSEDAQPEPTKPATRTRTSTKKEAATLTETSALASSLEVSATLKGGTGFDAPWTVIRGASLEQVRDALQDEVLKEILELTQGAAKFYGDQYKGSAPASGGGGQRSGGGRQAPQGATEAPNGQTESCDHGPMKYMSGVSKKSGKPYKMFVCQSGDRNNECKPVFVN</sequence>
<gene>
    <name evidence="2" type="ORF">SEA_COSMICSANS_39</name>
</gene>
<dbReference type="Pfam" id="PF25690">
    <property type="entry name" value="Phage_gp49"/>
    <property type="match status" value="1"/>
</dbReference>
<dbReference type="EMBL" id="KT372002">
    <property type="protein sequence ID" value="ALA06486.1"/>
    <property type="molecule type" value="Genomic_DNA"/>
</dbReference>